<name>A0A964T7T0_9HYPH</name>
<dbReference type="Proteomes" id="UP000773614">
    <property type="component" value="Unassembled WGS sequence"/>
</dbReference>
<accession>A0A964T7T0</accession>
<dbReference type="Gene3D" id="3.30.565.10">
    <property type="entry name" value="Histidine kinase-like ATPase, C-terminal domain"/>
    <property type="match status" value="1"/>
</dbReference>
<evidence type="ECO:0000259" key="9">
    <source>
        <dbReference type="PROSITE" id="PS50113"/>
    </source>
</evidence>
<dbReference type="SMART" id="SM00911">
    <property type="entry name" value="HWE_HK"/>
    <property type="match status" value="1"/>
</dbReference>
<evidence type="ECO:0000256" key="3">
    <source>
        <dbReference type="ARBA" id="ARBA00022553"/>
    </source>
</evidence>
<dbReference type="PROSITE" id="PS50113">
    <property type="entry name" value="PAC"/>
    <property type="match status" value="1"/>
</dbReference>
<dbReference type="EMBL" id="SPKJ01000054">
    <property type="protein sequence ID" value="MYZ48942.1"/>
    <property type="molecule type" value="Genomic_DNA"/>
</dbReference>
<sequence>MKFEQATPNSSGPSADAEAAGLGRRFEAALTGSQITICSQDLDGGFTWVFNPPEGVDPDAIVGKGEGDGLFAPAADVLGPARSAVIATGEPRELEIRTSDLHGPHWYDVRIMPQRDRAGEVVGTILSAVDVTERKIHEEHLRIVLRELAHRSKNLLAVIQGIARQTAESTNSTQQFVSRFNGRIYSLSRAHDVLTDADWRGARIFDLVRSQVALYAEPRLSSIQLEGENGFLRPNAAQYLGLALHELTTNAIKYGALSVPDGTIAVRFERSPRDSSIYRFLWEESSTAPLPARAPRGRSFGLLMLDNVVPTSVSGTAELSFGARGLRYQLEIPKAQLVP</sequence>
<organism evidence="10 11">
    <name type="scientific">Propylenella binzhouense</name>
    <dbReference type="NCBI Taxonomy" id="2555902"/>
    <lineage>
        <taxon>Bacteria</taxon>
        <taxon>Pseudomonadati</taxon>
        <taxon>Pseudomonadota</taxon>
        <taxon>Alphaproteobacteria</taxon>
        <taxon>Hyphomicrobiales</taxon>
        <taxon>Propylenellaceae</taxon>
        <taxon>Propylenella</taxon>
    </lineage>
</organism>
<keyword evidence="6" id="KW-0547">Nucleotide-binding</keyword>
<dbReference type="RefSeq" id="WP_161141290.1">
    <property type="nucleotide sequence ID" value="NZ_SPKJ01000054.1"/>
</dbReference>
<dbReference type="Pfam" id="PF07536">
    <property type="entry name" value="HWE_HK"/>
    <property type="match status" value="1"/>
</dbReference>
<dbReference type="EC" id="2.7.13.3" evidence="2"/>
<evidence type="ECO:0000256" key="1">
    <source>
        <dbReference type="ARBA" id="ARBA00000085"/>
    </source>
</evidence>
<keyword evidence="5" id="KW-0677">Repeat</keyword>
<evidence type="ECO:0000313" key="11">
    <source>
        <dbReference type="Proteomes" id="UP000773614"/>
    </source>
</evidence>
<dbReference type="InterPro" id="IPR000700">
    <property type="entry name" value="PAS-assoc_C"/>
</dbReference>
<reference evidence="10" key="1">
    <citation type="submission" date="2019-03" db="EMBL/GenBank/DDBJ databases">
        <title>Afifella sp. nov., isolated from activated sludge.</title>
        <authorList>
            <person name="Li Q."/>
            <person name="Liu Y."/>
        </authorList>
    </citation>
    <scope>NUCLEOTIDE SEQUENCE</scope>
    <source>
        <strain evidence="10">L72</strain>
    </source>
</reference>
<evidence type="ECO:0000256" key="8">
    <source>
        <dbReference type="ARBA" id="ARBA00022840"/>
    </source>
</evidence>
<dbReference type="Gene3D" id="3.30.450.20">
    <property type="entry name" value="PAS domain"/>
    <property type="match status" value="1"/>
</dbReference>
<evidence type="ECO:0000256" key="6">
    <source>
        <dbReference type="ARBA" id="ARBA00022741"/>
    </source>
</evidence>
<evidence type="ECO:0000256" key="4">
    <source>
        <dbReference type="ARBA" id="ARBA00022679"/>
    </source>
</evidence>
<dbReference type="PANTHER" id="PTHR41523">
    <property type="entry name" value="TWO-COMPONENT SYSTEM SENSOR PROTEIN"/>
    <property type="match status" value="1"/>
</dbReference>
<dbReference type="SUPFAM" id="SSF55785">
    <property type="entry name" value="PYP-like sensor domain (PAS domain)"/>
    <property type="match status" value="1"/>
</dbReference>
<evidence type="ECO:0000256" key="2">
    <source>
        <dbReference type="ARBA" id="ARBA00012438"/>
    </source>
</evidence>
<dbReference type="InterPro" id="IPR036890">
    <property type="entry name" value="HATPase_C_sf"/>
</dbReference>
<keyword evidence="8" id="KW-0067">ATP-binding</keyword>
<keyword evidence="3" id="KW-0597">Phosphoprotein</keyword>
<comment type="caution">
    <text evidence="10">The sequence shown here is derived from an EMBL/GenBank/DDBJ whole genome shotgun (WGS) entry which is preliminary data.</text>
</comment>
<feature type="domain" description="PAC" evidence="9">
    <location>
        <begin position="90"/>
        <end position="143"/>
    </location>
</feature>
<evidence type="ECO:0000256" key="7">
    <source>
        <dbReference type="ARBA" id="ARBA00022777"/>
    </source>
</evidence>
<dbReference type="InterPro" id="IPR035965">
    <property type="entry name" value="PAS-like_dom_sf"/>
</dbReference>
<gene>
    <name evidence="10" type="ORF">E4O86_14600</name>
</gene>
<dbReference type="Pfam" id="PF08448">
    <property type="entry name" value="PAS_4"/>
    <property type="match status" value="1"/>
</dbReference>
<dbReference type="OrthoDB" id="9816309at2"/>
<evidence type="ECO:0000256" key="5">
    <source>
        <dbReference type="ARBA" id="ARBA00022737"/>
    </source>
</evidence>
<keyword evidence="4" id="KW-0808">Transferase</keyword>
<dbReference type="GO" id="GO:0004673">
    <property type="term" value="F:protein histidine kinase activity"/>
    <property type="evidence" value="ECO:0007669"/>
    <property type="project" value="UniProtKB-EC"/>
</dbReference>
<proteinExistence type="predicted"/>
<dbReference type="AlphaFoldDB" id="A0A964T7T0"/>
<comment type="catalytic activity">
    <reaction evidence="1">
        <text>ATP + protein L-histidine = ADP + protein N-phospho-L-histidine.</text>
        <dbReference type="EC" id="2.7.13.3"/>
    </reaction>
</comment>
<dbReference type="InterPro" id="IPR013656">
    <property type="entry name" value="PAS_4"/>
</dbReference>
<keyword evidence="11" id="KW-1185">Reference proteome</keyword>
<dbReference type="InterPro" id="IPR011102">
    <property type="entry name" value="Sig_transdc_His_kinase_HWE"/>
</dbReference>
<dbReference type="GO" id="GO:0005524">
    <property type="term" value="F:ATP binding"/>
    <property type="evidence" value="ECO:0007669"/>
    <property type="project" value="UniProtKB-KW"/>
</dbReference>
<evidence type="ECO:0000313" key="10">
    <source>
        <dbReference type="EMBL" id="MYZ48942.1"/>
    </source>
</evidence>
<keyword evidence="7 10" id="KW-0418">Kinase</keyword>
<protein>
    <recommendedName>
        <fullName evidence="2">histidine kinase</fullName>
        <ecNumber evidence="2">2.7.13.3</ecNumber>
    </recommendedName>
</protein>
<dbReference type="PANTHER" id="PTHR41523:SF7">
    <property type="entry name" value="HISTIDINE KINASE"/>
    <property type="match status" value="1"/>
</dbReference>